<evidence type="ECO:0000256" key="11">
    <source>
        <dbReference type="PIRNR" id="PIRNR001174"/>
    </source>
</evidence>
<keyword evidence="2 10" id="KW-0963">Cytoplasm</keyword>
<dbReference type="GO" id="GO:0004176">
    <property type="term" value="F:ATP-dependent peptidase activity"/>
    <property type="evidence" value="ECO:0007669"/>
    <property type="project" value="UniProtKB-UniRule"/>
</dbReference>
<dbReference type="Pfam" id="PF02190">
    <property type="entry name" value="LON_substr_bdg"/>
    <property type="match status" value="1"/>
</dbReference>
<dbReference type="GO" id="GO:0005524">
    <property type="term" value="F:ATP binding"/>
    <property type="evidence" value="ECO:0007669"/>
    <property type="project" value="UniProtKB-UniRule"/>
</dbReference>
<comment type="catalytic activity">
    <reaction evidence="9 10 11 14">
        <text>Hydrolysis of proteins in presence of ATP.</text>
        <dbReference type="EC" id="3.4.21.53"/>
    </reaction>
</comment>
<dbReference type="Gene3D" id="3.40.50.300">
    <property type="entry name" value="P-loop containing nucleotide triphosphate hydrolases"/>
    <property type="match status" value="1"/>
</dbReference>
<evidence type="ECO:0000256" key="9">
    <source>
        <dbReference type="ARBA" id="ARBA00050665"/>
    </source>
</evidence>
<evidence type="ECO:0000256" key="6">
    <source>
        <dbReference type="ARBA" id="ARBA00022825"/>
    </source>
</evidence>
<feature type="binding site" evidence="10 13">
    <location>
        <begin position="363"/>
        <end position="370"/>
    </location>
    <ligand>
        <name>ATP</name>
        <dbReference type="ChEBI" id="CHEBI:30616"/>
    </ligand>
</feature>
<evidence type="ECO:0000256" key="3">
    <source>
        <dbReference type="ARBA" id="ARBA00022670"/>
    </source>
</evidence>
<keyword evidence="6 10" id="KW-0720">Serine protease</keyword>
<dbReference type="Pfam" id="PF05362">
    <property type="entry name" value="Lon_C"/>
    <property type="match status" value="1"/>
</dbReference>
<dbReference type="GO" id="GO:0005737">
    <property type="term" value="C:cytoplasm"/>
    <property type="evidence" value="ECO:0007669"/>
    <property type="project" value="UniProtKB-SubCell"/>
</dbReference>
<proteinExistence type="evidence at transcript level"/>
<evidence type="ECO:0000256" key="7">
    <source>
        <dbReference type="ARBA" id="ARBA00022840"/>
    </source>
</evidence>
<dbReference type="Proteomes" id="UP000002586">
    <property type="component" value="Chromosome"/>
</dbReference>
<dbReference type="InterPro" id="IPR046336">
    <property type="entry name" value="Lon_prtase_N_sf"/>
</dbReference>
<evidence type="ECO:0000259" key="16">
    <source>
        <dbReference type="PROSITE" id="PS51786"/>
    </source>
</evidence>
<dbReference type="InterPro" id="IPR027417">
    <property type="entry name" value="P-loop_NTPase"/>
</dbReference>
<dbReference type="STRING" id="156889.Mmc1_3640"/>
<dbReference type="Gene3D" id="1.20.5.5270">
    <property type="match status" value="1"/>
</dbReference>
<dbReference type="Gene3D" id="1.20.58.1480">
    <property type="match status" value="1"/>
</dbReference>
<reference evidence="19" key="1">
    <citation type="journal article" date="2009" name="Appl. Environ. Microbiol.">
        <title>Complete genome sequence of the chemolithoautotrophic marine magnetotactic coccus strain MC-1.</title>
        <authorList>
            <person name="Schubbe S."/>
            <person name="Williams T.J."/>
            <person name="Xie G."/>
            <person name="Kiss H.E."/>
            <person name="Brettin T.S."/>
            <person name="Martinez D."/>
            <person name="Ross C.A."/>
            <person name="Schuler D."/>
            <person name="Cox B.L."/>
            <person name="Nealson K.H."/>
            <person name="Bazylinski D.A."/>
        </authorList>
    </citation>
    <scope>NUCLEOTIDE SEQUENCE [LARGE SCALE GENOMIC DNA]</scope>
    <source>
        <strain evidence="19">ATCC BAA-1437 / JCM 17883 / MC-1</strain>
    </source>
</reference>
<dbReference type="RefSeq" id="WP_011715178.1">
    <property type="nucleotide sequence ID" value="NC_008576.1"/>
</dbReference>
<dbReference type="CDD" id="cd19500">
    <property type="entry name" value="RecA-like_Lon"/>
    <property type="match status" value="1"/>
</dbReference>
<dbReference type="OrthoDB" id="9803599at2"/>
<dbReference type="SUPFAM" id="SSF52540">
    <property type="entry name" value="P-loop containing nucleoside triphosphate hydrolases"/>
    <property type="match status" value="1"/>
</dbReference>
<accession>A0LDT2</accession>
<dbReference type="FunFam" id="1.20.5.5270:FF:000002">
    <property type="entry name" value="Lon protease homolog"/>
    <property type="match status" value="1"/>
</dbReference>
<dbReference type="InterPro" id="IPR003593">
    <property type="entry name" value="AAA+_ATPase"/>
</dbReference>
<protein>
    <recommendedName>
        <fullName evidence="10 11">Lon protease</fullName>
        <ecNumber evidence="10 11">3.4.21.53</ecNumber>
    </recommendedName>
    <alternativeName>
        <fullName evidence="10">ATP-dependent protease La</fullName>
    </alternativeName>
</protein>
<feature type="domain" description="Lon N-terminal" evidence="17">
    <location>
        <begin position="15"/>
        <end position="211"/>
    </location>
</feature>
<dbReference type="GO" id="GO:0004252">
    <property type="term" value="F:serine-type endopeptidase activity"/>
    <property type="evidence" value="ECO:0007669"/>
    <property type="project" value="UniProtKB-UniRule"/>
</dbReference>
<comment type="induction">
    <text evidence="10">By heat shock.</text>
</comment>
<dbReference type="GO" id="GO:0006515">
    <property type="term" value="P:protein quality control for misfolded or incompletely synthesized proteins"/>
    <property type="evidence" value="ECO:0007669"/>
    <property type="project" value="UniProtKB-UniRule"/>
</dbReference>
<dbReference type="SMART" id="SM00382">
    <property type="entry name" value="AAA"/>
    <property type="match status" value="1"/>
</dbReference>
<dbReference type="InterPro" id="IPR054594">
    <property type="entry name" value="Lon_lid"/>
</dbReference>
<dbReference type="Pfam" id="PF22667">
    <property type="entry name" value="Lon_lid"/>
    <property type="match status" value="1"/>
</dbReference>
<evidence type="ECO:0000256" key="4">
    <source>
        <dbReference type="ARBA" id="ARBA00022741"/>
    </source>
</evidence>
<dbReference type="Gene3D" id="3.30.230.10">
    <property type="match status" value="1"/>
</dbReference>
<evidence type="ECO:0000313" key="18">
    <source>
        <dbReference type="EMBL" id="ABK46125.1"/>
    </source>
</evidence>
<dbReference type="PIRSF" id="PIRSF001174">
    <property type="entry name" value="Lon_proteas"/>
    <property type="match status" value="1"/>
</dbReference>
<dbReference type="FunFam" id="3.30.230.10:FF:000010">
    <property type="entry name" value="Lon protease"/>
    <property type="match status" value="1"/>
</dbReference>
<evidence type="ECO:0000256" key="2">
    <source>
        <dbReference type="ARBA" id="ARBA00022490"/>
    </source>
</evidence>
<dbReference type="HOGENOM" id="CLU_004109_4_3_5"/>
<feature type="domain" description="Lon proteolytic" evidence="16">
    <location>
        <begin position="599"/>
        <end position="780"/>
    </location>
</feature>
<dbReference type="MEROPS" id="S16.001"/>
<comment type="subcellular location">
    <subcellularLocation>
        <location evidence="1 10 11">Cytoplasm</location>
    </subcellularLocation>
</comment>
<dbReference type="EC" id="3.4.21.53" evidence="10 11"/>
<dbReference type="GO" id="GO:0043565">
    <property type="term" value="F:sequence-specific DNA binding"/>
    <property type="evidence" value="ECO:0007669"/>
    <property type="project" value="UniProtKB-UniRule"/>
</dbReference>
<dbReference type="HAMAP" id="MF_01973">
    <property type="entry name" value="lon_bact"/>
    <property type="match status" value="1"/>
</dbReference>
<comment type="subunit">
    <text evidence="10 11">Homohexamer. Organized in a ring with a central cavity.</text>
</comment>
<organism evidence="18 19">
    <name type="scientific">Magnetococcus marinus (strain ATCC BAA-1437 / JCM 17883 / MC-1)</name>
    <dbReference type="NCBI Taxonomy" id="156889"/>
    <lineage>
        <taxon>Bacteria</taxon>
        <taxon>Pseudomonadati</taxon>
        <taxon>Pseudomonadota</taxon>
        <taxon>Magnetococcia</taxon>
        <taxon>Magnetococcales</taxon>
        <taxon>Magnetococcaceae</taxon>
        <taxon>Magnetococcus</taxon>
    </lineage>
</organism>
<dbReference type="InterPro" id="IPR015947">
    <property type="entry name" value="PUA-like_sf"/>
</dbReference>
<dbReference type="AlphaFoldDB" id="A0LDT2"/>
<dbReference type="InterPro" id="IPR014721">
    <property type="entry name" value="Ribsml_uS5_D2-typ_fold_subgr"/>
</dbReference>
<evidence type="ECO:0000259" key="17">
    <source>
        <dbReference type="PROSITE" id="PS51787"/>
    </source>
</evidence>
<keyword evidence="19" id="KW-1185">Reference proteome</keyword>
<dbReference type="PROSITE" id="PS51786">
    <property type="entry name" value="LON_PROTEOLYTIC"/>
    <property type="match status" value="1"/>
</dbReference>
<comment type="similarity">
    <text evidence="10 11 14 15">Belongs to the peptidase S16 family.</text>
</comment>
<comment type="function">
    <text evidence="10">ATP-dependent serine protease that mediates the selective degradation of mutant and abnormal proteins as well as certain short-lived regulatory proteins. Required for cellular homeostasis and for survival from DNA damage and developmental changes induced by stress. Degrades polypeptides processively to yield small peptide fragments that are 5 to 10 amino acids long. Binds to DNA in a double-stranded, site-specific manner.</text>
</comment>
<evidence type="ECO:0000256" key="10">
    <source>
        <dbReference type="HAMAP-Rule" id="MF_01973"/>
    </source>
</evidence>
<dbReference type="eggNOG" id="COG0466">
    <property type="taxonomic scope" value="Bacteria"/>
</dbReference>
<sequence>MTEETYDSLGLAVRMPVLPLRDIVVFPHMIVPLFVGRDRSIRALDAVTATNEEDRRILLVTQKEASTDTPSEEELYTMGVEGSILQILKLPDGTVKVLVEGLRRMRVRRYIQSEPHFEAEAVPLQPASYSDAEARALMRSVITQFEQYGKLNKKVPPEVLMTLQSIEDPVRLANTAASHLTLKVSDKQQLLEVDGVVDQLEQLYLLLEREIEVIQVEKRIRGRVKKQMEKSHRDYYLNEQMKAIQKELGDEGSEKDEITELTEKIEAAGMPAEVKKKADGELKKLKQMSPMSAEATVVRTYIDWLVSLPWNKESELKHDLTEAETILEEDHDGLKKVKERILEYLAVQKKVGKMKGPILCLVGPPGVGKTSLAKSIARATGREYVRISLGGVRDEAEIRGHRRTYIGSMPGKIIQSMKRAGTRNPLFLLDEIDKVGSDYRGDPSSALLEVLDPEQNVAFSDHYMEVDYNLSNVMFITTANSLNIARPLLDRMEVIRLAGYTEDEKLRIATRYLIPRQMEEHGLTEQELSISSGTITDIIRYYTRESGVRNLEREVGALCRKAARILLTEENRKKVTITAQSLEKYLGTRRFRFGIAEEADIVGVTTGLAWTEVGGEILTIEATHLEGKGSFTITGKLGDVMQESVQAAMTCARSMAEGWGIKGEFFQKRDFHIHVPEGATPKDGPSAGIALCTTLVSCMTGIAVCKDVAMTGEITLRGRVLIIGGLKEKLLAAHRAGIRRVLIPEDNVKDLKEIPQSILKDLEIHPVRHVSEVLKLALVRMPEQVDVVVETALPLEKGIGEESEPLGSVPHH</sequence>
<evidence type="ECO:0000256" key="1">
    <source>
        <dbReference type="ARBA" id="ARBA00004496"/>
    </source>
</evidence>
<dbReference type="InterPro" id="IPR003959">
    <property type="entry name" value="ATPase_AAA_core"/>
</dbReference>
<dbReference type="NCBIfam" id="TIGR00763">
    <property type="entry name" value="lon"/>
    <property type="match status" value="1"/>
</dbReference>
<keyword evidence="8 10" id="KW-0346">Stress response</keyword>
<keyword evidence="5 10" id="KW-0378">Hydrolase</keyword>
<dbReference type="PANTHER" id="PTHR10046">
    <property type="entry name" value="ATP DEPENDENT LON PROTEASE FAMILY MEMBER"/>
    <property type="match status" value="1"/>
</dbReference>
<dbReference type="InterPro" id="IPR027543">
    <property type="entry name" value="Lon_bac"/>
</dbReference>
<dbReference type="SUPFAM" id="SSF88697">
    <property type="entry name" value="PUA domain-like"/>
    <property type="match status" value="1"/>
</dbReference>
<dbReference type="Pfam" id="PF00004">
    <property type="entry name" value="AAA"/>
    <property type="match status" value="1"/>
</dbReference>
<feature type="active site" evidence="10 12">
    <location>
        <position position="729"/>
    </location>
</feature>
<evidence type="ECO:0000256" key="5">
    <source>
        <dbReference type="ARBA" id="ARBA00022801"/>
    </source>
</evidence>
<dbReference type="GO" id="GO:0034605">
    <property type="term" value="P:cellular response to heat"/>
    <property type="evidence" value="ECO:0007669"/>
    <property type="project" value="UniProtKB-UniRule"/>
</dbReference>
<dbReference type="PRINTS" id="PR00830">
    <property type="entry name" value="ENDOLAPTASE"/>
</dbReference>
<evidence type="ECO:0000256" key="13">
    <source>
        <dbReference type="PIRSR" id="PIRSR001174-2"/>
    </source>
</evidence>
<gene>
    <name evidence="10" type="primary">lon</name>
    <name evidence="18" type="ordered locus">Mmc1_3640</name>
</gene>
<dbReference type="PROSITE" id="PS51787">
    <property type="entry name" value="LON_N"/>
    <property type="match status" value="1"/>
</dbReference>
<evidence type="ECO:0000313" key="19">
    <source>
        <dbReference type="Proteomes" id="UP000002586"/>
    </source>
</evidence>
<keyword evidence="7 10" id="KW-0067">ATP-binding</keyword>
<reference evidence="18 19" key="2">
    <citation type="journal article" date="2012" name="Int. J. Syst. Evol. Microbiol.">
        <title>Magnetococcus marinus gen. nov., sp. nov., a marine, magnetotactic bacterium that represents a novel lineage (Magnetococcaceae fam. nov.; Magnetococcales ord. nov.) at the base of the Alphaproteobacteria.</title>
        <authorList>
            <person name="Bazylinski D.A."/>
            <person name="Williams T.J."/>
            <person name="Lefevre C.T."/>
            <person name="Berg R.J."/>
            <person name="Zhang C.L."/>
            <person name="Bowser S.S."/>
            <person name="Dean A.J."/>
            <person name="Beveridge T.J."/>
        </authorList>
    </citation>
    <scope>NUCLEOTIDE SEQUENCE [LARGE SCALE GENOMIC DNA]</scope>
    <source>
        <strain evidence="19">ATCC BAA-1437 / JCM 17883 / MC-1</strain>
    </source>
</reference>
<name>A0LDT2_MAGMM</name>
<dbReference type="InterPro" id="IPR003111">
    <property type="entry name" value="Lon_prtase_N"/>
</dbReference>
<dbReference type="KEGG" id="mgm:Mmc1_3640"/>
<dbReference type="InterPro" id="IPR008268">
    <property type="entry name" value="Peptidase_S16_AS"/>
</dbReference>
<dbReference type="InterPro" id="IPR008269">
    <property type="entry name" value="Lon_proteolytic"/>
</dbReference>
<dbReference type="PROSITE" id="PS01046">
    <property type="entry name" value="LON_SER"/>
    <property type="match status" value="1"/>
</dbReference>
<dbReference type="InterPro" id="IPR004815">
    <property type="entry name" value="Lon_bac/euk-typ"/>
</dbReference>
<dbReference type="InterPro" id="IPR020568">
    <property type="entry name" value="Ribosomal_Su5_D2-typ_SF"/>
</dbReference>
<dbReference type="InterPro" id="IPR027065">
    <property type="entry name" value="Lon_Prtase"/>
</dbReference>
<dbReference type="SMART" id="SM00464">
    <property type="entry name" value="LON"/>
    <property type="match status" value="1"/>
</dbReference>
<dbReference type="FunFam" id="3.40.50.300:FF:000021">
    <property type="entry name" value="Lon protease homolog"/>
    <property type="match status" value="1"/>
</dbReference>
<dbReference type="SUPFAM" id="SSF54211">
    <property type="entry name" value="Ribosomal protein S5 domain 2-like"/>
    <property type="match status" value="1"/>
</dbReference>
<evidence type="ECO:0000256" key="8">
    <source>
        <dbReference type="ARBA" id="ARBA00023016"/>
    </source>
</evidence>
<dbReference type="Gene3D" id="2.30.130.40">
    <property type="entry name" value="LON domain-like"/>
    <property type="match status" value="1"/>
</dbReference>
<evidence type="ECO:0000256" key="12">
    <source>
        <dbReference type="PIRSR" id="PIRSR001174-1"/>
    </source>
</evidence>
<feature type="active site" evidence="10 12">
    <location>
        <position position="686"/>
    </location>
</feature>
<dbReference type="GO" id="GO:0016887">
    <property type="term" value="F:ATP hydrolysis activity"/>
    <property type="evidence" value="ECO:0007669"/>
    <property type="project" value="UniProtKB-UniRule"/>
</dbReference>
<keyword evidence="4 10" id="KW-0547">Nucleotide-binding</keyword>
<dbReference type="NCBIfam" id="NF008053">
    <property type="entry name" value="PRK10787.1"/>
    <property type="match status" value="1"/>
</dbReference>
<evidence type="ECO:0000256" key="15">
    <source>
        <dbReference type="RuleBase" id="RU000591"/>
    </source>
</evidence>
<evidence type="ECO:0000256" key="14">
    <source>
        <dbReference type="PROSITE-ProRule" id="PRU01122"/>
    </source>
</evidence>
<keyword evidence="3 10" id="KW-0645">Protease</keyword>
<dbReference type="Gene3D" id="1.10.8.60">
    <property type="match status" value="1"/>
</dbReference>
<dbReference type="EMBL" id="CP000471">
    <property type="protein sequence ID" value="ABK46125.1"/>
    <property type="molecule type" value="Genomic_DNA"/>
</dbReference>